<dbReference type="EMBL" id="HACG01038458">
    <property type="protein sequence ID" value="CEK85323.1"/>
    <property type="molecule type" value="Transcribed_RNA"/>
</dbReference>
<sequence length="70" mass="7979">MTMTQHENCSNNIDIYFLPTSIFYIIYTTTSLPVLPEWLPGPKLGLKNRTTYLPQEATREIGRGASYPTL</sequence>
<reference evidence="1" key="1">
    <citation type="submission" date="2014-12" db="EMBL/GenBank/DDBJ databases">
        <title>Insight into the proteome of Arion vulgaris.</title>
        <authorList>
            <person name="Aradska J."/>
            <person name="Bulat T."/>
            <person name="Smidak R."/>
            <person name="Sarate P."/>
            <person name="Gangsoo J."/>
            <person name="Sialana F."/>
            <person name="Bilban M."/>
            <person name="Lubec G."/>
        </authorList>
    </citation>
    <scope>NUCLEOTIDE SEQUENCE</scope>
    <source>
        <tissue evidence="1">Skin</tissue>
    </source>
</reference>
<evidence type="ECO:0000313" key="1">
    <source>
        <dbReference type="EMBL" id="CEK85323.1"/>
    </source>
</evidence>
<dbReference type="AlphaFoldDB" id="A0A0B7AWX4"/>
<gene>
    <name evidence="1" type="primary">ORF147496</name>
</gene>
<protein>
    <submittedName>
        <fullName evidence="1">Uncharacterized protein</fullName>
    </submittedName>
</protein>
<proteinExistence type="predicted"/>
<accession>A0A0B7AWX4</accession>
<name>A0A0B7AWX4_9EUPU</name>
<organism evidence="1">
    <name type="scientific">Arion vulgaris</name>
    <dbReference type="NCBI Taxonomy" id="1028688"/>
    <lineage>
        <taxon>Eukaryota</taxon>
        <taxon>Metazoa</taxon>
        <taxon>Spiralia</taxon>
        <taxon>Lophotrochozoa</taxon>
        <taxon>Mollusca</taxon>
        <taxon>Gastropoda</taxon>
        <taxon>Heterobranchia</taxon>
        <taxon>Euthyneura</taxon>
        <taxon>Panpulmonata</taxon>
        <taxon>Eupulmonata</taxon>
        <taxon>Stylommatophora</taxon>
        <taxon>Helicina</taxon>
        <taxon>Arionoidea</taxon>
        <taxon>Arionidae</taxon>
        <taxon>Arion</taxon>
    </lineage>
</organism>